<evidence type="ECO:0000313" key="3">
    <source>
        <dbReference type="EMBL" id="SQI40972.1"/>
    </source>
</evidence>
<dbReference type="Proteomes" id="UP000249005">
    <property type="component" value="Chromosome 1"/>
</dbReference>
<evidence type="ECO:0000256" key="1">
    <source>
        <dbReference type="SAM" id="SignalP"/>
    </source>
</evidence>
<dbReference type="Gene3D" id="3.40.190.120">
    <property type="entry name" value="Osmoprotection protein (prox), domain 2"/>
    <property type="match status" value="1"/>
</dbReference>
<dbReference type="KEGG" id="lri:NCTC12151_01843"/>
<feature type="chain" id="PRO_5016036081" evidence="1">
    <location>
        <begin position="35"/>
        <end position="311"/>
    </location>
</feature>
<dbReference type="InterPro" id="IPR007210">
    <property type="entry name" value="ABC_Gly_betaine_transp_sub-bd"/>
</dbReference>
<gene>
    <name evidence="3" type="primary">opuCC</name>
    <name evidence="3" type="ORF">NCTC12151_01843</name>
</gene>
<dbReference type="GO" id="GO:0022857">
    <property type="term" value="F:transmembrane transporter activity"/>
    <property type="evidence" value="ECO:0007669"/>
    <property type="project" value="InterPro"/>
</dbReference>
<reference evidence="3 4" key="1">
    <citation type="submission" date="2018-06" db="EMBL/GenBank/DDBJ databases">
        <authorList>
            <consortium name="Pathogen Informatics"/>
            <person name="Doyle S."/>
        </authorList>
    </citation>
    <scope>NUCLEOTIDE SEQUENCE [LARGE SCALE GENOMIC DNA]</scope>
    <source>
        <strain evidence="3 4">NCTC12151</strain>
    </source>
</reference>
<dbReference type="CDD" id="cd13611">
    <property type="entry name" value="PBP2_YehZ"/>
    <property type="match status" value="1"/>
</dbReference>
<name>A0A2X4V258_9GAMM</name>
<proteinExistence type="predicted"/>
<dbReference type="Gene3D" id="3.40.190.10">
    <property type="entry name" value="Periplasmic binding protein-like II"/>
    <property type="match status" value="1"/>
</dbReference>
<dbReference type="Pfam" id="PF04069">
    <property type="entry name" value="OpuAC"/>
    <property type="match status" value="1"/>
</dbReference>
<sequence>MMTYILQTRLMRWLRPAAFSTLCASLLYSATTFAAPLVLASKNFTEQHILSAITVQYLATKGIEVTPKTDLASTIIRTAMLNKQVDMAWEYTGTSLIVYNQIKEPMSAEKAYQTVKTLDGKKGIVWLEPAEMNNTYAFAMQRVRAEKENIQTLSQLVERLNQMQQGDKKHLWMIGFDPEFVNRSDGLAPMQQKYGLTLERPQIRQMDPGLVYNAIRDGFVDAGLIYTTDGRVKGFDLQVLEDDKGYFPSYAVTPTVRADVLEKTPGLAEALNTLSRLLNNDVISTLNAKVDIEHQSAERVATQFLQDNGLL</sequence>
<dbReference type="EMBL" id="LS483470">
    <property type="protein sequence ID" value="SQI40972.1"/>
    <property type="molecule type" value="Genomic_DNA"/>
</dbReference>
<feature type="domain" description="ABC-type glycine betaine transport system substrate-binding" evidence="2">
    <location>
        <begin position="36"/>
        <end position="306"/>
    </location>
</feature>
<evidence type="ECO:0000259" key="2">
    <source>
        <dbReference type="Pfam" id="PF04069"/>
    </source>
</evidence>
<dbReference type="SUPFAM" id="SSF53850">
    <property type="entry name" value="Periplasmic binding protein-like II"/>
    <property type="match status" value="1"/>
</dbReference>
<organism evidence="3 4">
    <name type="scientific">Leminorella richardii</name>
    <dbReference type="NCBI Taxonomy" id="158841"/>
    <lineage>
        <taxon>Bacteria</taxon>
        <taxon>Pseudomonadati</taxon>
        <taxon>Pseudomonadota</taxon>
        <taxon>Gammaproteobacteria</taxon>
        <taxon>Enterobacterales</taxon>
        <taxon>Budviciaceae</taxon>
        <taxon>Leminorella</taxon>
    </lineage>
</organism>
<feature type="signal peptide" evidence="1">
    <location>
        <begin position="1"/>
        <end position="34"/>
    </location>
</feature>
<dbReference type="GO" id="GO:0043190">
    <property type="term" value="C:ATP-binding cassette (ABC) transporter complex"/>
    <property type="evidence" value="ECO:0007669"/>
    <property type="project" value="InterPro"/>
</dbReference>
<dbReference type="AlphaFoldDB" id="A0A2X4V258"/>
<evidence type="ECO:0000313" key="4">
    <source>
        <dbReference type="Proteomes" id="UP000249005"/>
    </source>
</evidence>
<accession>A0A2X4V258</accession>
<keyword evidence="1" id="KW-0732">Signal</keyword>
<protein>
    <submittedName>
        <fullName evidence="3">Osmoprotectant-binding protein</fullName>
    </submittedName>
</protein>
<keyword evidence="4" id="KW-1185">Reference proteome</keyword>